<keyword evidence="3" id="KW-0677">Repeat</keyword>
<keyword evidence="6" id="KW-0238">DNA-binding</keyword>
<reference evidence="12" key="1">
    <citation type="submission" date="2025-05" db="UniProtKB">
        <authorList>
            <consortium name="EnsemblMetazoa"/>
        </authorList>
    </citation>
    <scope>IDENTIFICATION</scope>
</reference>
<feature type="compositionally biased region" description="Polar residues" evidence="10">
    <location>
        <begin position="424"/>
        <end position="445"/>
    </location>
</feature>
<dbReference type="SMART" id="SM00355">
    <property type="entry name" value="ZnF_C2H2"/>
    <property type="match status" value="5"/>
</dbReference>
<evidence type="ECO:0000313" key="13">
    <source>
        <dbReference type="Proteomes" id="UP001652700"/>
    </source>
</evidence>
<organism evidence="12 13">
    <name type="scientific">Diabrotica virgifera virgifera</name>
    <name type="common">western corn rootworm</name>
    <dbReference type="NCBI Taxonomy" id="50390"/>
    <lineage>
        <taxon>Eukaryota</taxon>
        <taxon>Metazoa</taxon>
        <taxon>Ecdysozoa</taxon>
        <taxon>Arthropoda</taxon>
        <taxon>Hexapoda</taxon>
        <taxon>Insecta</taxon>
        <taxon>Pterygota</taxon>
        <taxon>Neoptera</taxon>
        <taxon>Endopterygota</taxon>
        <taxon>Coleoptera</taxon>
        <taxon>Polyphaga</taxon>
        <taxon>Cucujiformia</taxon>
        <taxon>Chrysomeloidea</taxon>
        <taxon>Chrysomelidae</taxon>
        <taxon>Galerucinae</taxon>
        <taxon>Diabroticina</taxon>
        <taxon>Diabroticites</taxon>
        <taxon>Diabrotica</taxon>
    </lineage>
</organism>
<protein>
    <recommendedName>
        <fullName evidence="11">C2H2-type domain-containing protein</fullName>
    </recommendedName>
</protein>
<accession>A0ABM5ICU5</accession>
<name>A0ABM5ICU5_DIAVI</name>
<evidence type="ECO:0000256" key="2">
    <source>
        <dbReference type="ARBA" id="ARBA00022723"/>
    </source>
</evidence>
<sequence>MEEKGFEEQFVCRACLKIVERTTQSFGYVDDATGNLRDLLMCCVPELDIYVSSNPIICFGCIQGLIQVHNFKSKCINTENIIRTFMHKYKVPDEQLINLGSVVKDVVEVNKFHKQQEDLRRQFLVDKRIIGNPINSSCPPPLIYHEGPIPSPTSIPAPVQELERTPTTYEQVAGPVLPLIIDTDQLRSLTSGSEQTPSPLHYQPSASDQILQVNPPRDHEPLMRPLPIVHLQPMDNNPINSFNPQLAQSMVPQQLQATGYGPAYTPISIVQPQNVPLLSPQNRMSMSSSHGPPLYPRFISSSMTPRYMSSTGGPQISPLNFVRLPPSTPVPTSLSVGTMRHALANKLNSNTLVNGLGVSSDVPPLVAIPLQQKRPAVESGSQNPIQRQESITNTNDKREPEYHPIEKKRRLVVRLPRMNFVLPSNSDAVPSFNQTESSNSYGASTEEQHDGHEVVPDDQEIANFGTDVMQEEEGSVIRSENGGVLPEHNIAKLYNCACMYLTTSQALFNEHKNKCQMSKIGSKQTYKCPHCTHVTNRPYAINKHINTMHTKSVWFMCESCSYKSTDKSCLRRHVRKNHEDPDPTKQYPCHLCDMVMTNKYNFKRHLLKHDEALSYDCEFCSYNCKDKSNFRKHLFTHSPKLLPCSLCAYNHVSPYQLRSHLKKHHEGVGVDKVDIKNDISIIELVDEIRTAINSIDNYIIPVPDDLEATEETEELEAPEITEDS</sequence>
<keyword evidence="2" id="KW-0479">Metal-binding</keyword>
<evidence type="ECO:0000256" key="3">
    <source>
        <dbReference type="ARBA" id="ARBA00022737"/>
    </source>
</evidence>
<dbReference type="Gene3D" id="3.30.160.60">
    <property type="entry name" value="Classic Zinc Finger"/>
    <property type="match status" value="2"/>
</dbReference>
<dbReference type="EnsemblMetazoa" id="XM_028274232.2">
    <property type="protein sequence ID" value="XP_028130033.2"/>
    <property type="gene ID" value="LOC114326029"/>
</dbReference>
<evidence type="ECO:0000256" key="5">
    <source>
        <dbReference type="ARBA" id="ARBA00022833"/>
    </source>
</evidence>
<dbReference type="PROSITE" id="PS00028">
    <property type="entry name" value="ZINC_FINGER_C2H2_1"/>
    <property type="match status" value="2"/>
</dbReference>
<proteinExistence type="inferred from homology"/>
<evidence type="ECO:0000256" key="1">
    <source>
        <dbReference type="ARBA" id="ARBA00004123"/>
    </source>
</evidence>
<dbReference type="SUPFAM" id="SSF57667">
    <property type="entry name" value="beta-beta-alpha zinc fingers"/>
    <property type="match status" value="2"/>
</dbReference>
<dbReference type="PANTHER" id="PTHR24388">
    <property type="entry name" value="ZINC FINGER PROTEIN"/>
    <property type="match status" value="1"/>
</dbReference>
<evidence type="ECO:0000256" key="8">
    <source>
        <dbReference type="ARBA" id="ARBA00037948"/>
    </source>
</evidence>
<evidence type="ECO:0000256" key="6">
    <source>
        <dbReference type="ARBA" id="ARBA00023125"/>
    </source>
</evidence>
<comment type="similarity">
    <text evidence="8">Belongs to the snail C2H2-type zinc-finger protein family.</text>
</comment>
<dbReference type="Proteomes" id="UP001652700">
    <property type="component" value="Unplaced"/>
</dbReference>
<dbReference type="SMART" id="SM00868">
    <property type="entry name" value="zf-AD"/>
    <property type="match status" value="1"/>
</dbReference>
<comment type="subcellular location">
    <subcellularLocation>
        <location evidence="1">Nucleus</location>
    </subcellularLocation>
</comment>
<feature type="region of interest" description="Disordered" evidence="10">
    <location>
        <begin position="373"/>
        <end position="401"/>
    </location>
</feature>
<feature type="domain" description="C2H2-type" evidence="11">
    <location>
        <begin position="555"/>
        <end position="583"/>
    </location>
</feature>
<evidence type="ECO:0000256" key="9">
    <source>
        <dbReference type="PROSITE-ProRule" id="PRU00042"/>
    </source>
</evidence>
<evidence type="ECO:0000256" key="10">
    <source>
        <dbReference type="SAM" id="MobiDB-lite"/>
    </source>
</evidence>
<dbReference type="PANTHER" id="PTHR24388:SF54">
    <property type="entry name" value="PROTEIN ESCARGOT"/>
    <property type="match status" value="1"/>
</dbReference>
<dbReference type="InterPro" id="IPR036236">
    <property type="entry name" value="Znf_C2H2_sf"/>
</dbReference>
<feature type="compositionally biased region" description="Polar residues" evidence="10">
    <location>
        <begin position="379"/>
        <end position="394"/>
    </location>
</feature>
<keyword evidence="5" id="KW-0862">Zinc</keyword>
<dbReference type="GeneID" id="114326029"/>
<dbReference type="InterPro" id="IPR012934">
    <property type="entry name" value="Znf_AD"/>
</dbReference>
<dbReference type="PROSITE" id="PS50157">
    <property type="entry name" value="ZINC_FINGER_C2H2_2"/>
    <property type="match status" value="1"/>
</dbReference>
<evidence type="ECO:0000313" key="12">
    <source>
        <dbReference type="EnsemblMetazoa" id="XP_028130033.2"/>
    </source>
</evidence>
<evidence type="ECO:0000256" key="7">
    <source>
        <dbReference type="ARBA" id="ARBA00023242"/>
    </source>
</evidence>
<keyword evidence="13" id="KW-1185">Reference proteome</keyword>
<evidence type="ECO:0000259" key="11">
    <source>
        <dbReference type="PROSITE" id="PS50157"/>
    </source>
</evidence>
<keyword evidence="4 9" id="KW-0863">Zinc-finger</keyword>
<evidence type="ECO:0000256" key="4">
    <source>
        <dbReference type="ARBA" id="ARBA00022771"/>
    </source>
</evidence>
<dbReference type="InterPro" id="IPR013087">
    <property type="entry name" value="Znf_C2H2_type"/>
</dbReference>
<keyword evidence="7" id="KW-0539">Nucleus</keyword>
<dbReference type="InterPro" id="IPR050527">
    <property type="entry name" value="Snail/Krueppel_Znf"/>
</dbReference>
<dbReference type="RefSeq" id="XP_028130033.2">
    <property type="nucleotide sequence ID" value="XM_028274232.2"/>
</dbReference>
<feature type="region of interest" description="Disordered" evidence="10">
    <location>
        <begin position="424"/>
        <end position="453"/>
    </location>
</feature>